<accession>A0A841Q431</accession>
<organism evidence="1 2">
    <name type="scientific">Salirhabdus euzebyi</name>
    <dbReference type="NCBI Taxonomy" id="394506"/>
    <lineage>
        <taxon>Bacteria</taxon>
        <taxon>Bacillati</taxon>
        <taxon>Bacillota</taxon>
        <taxon>Bacilli</taxon>
        <taxon>Bacillales</taxon>
        <taxon>Bacillaceae</taxon>
        <taxon>Salirhabdus</taxon>
    </lineage>
</organism>
<comment type="caution">
    <text evidence="1">The sequence shown here is derived from an EMBL/GenBank/DDBJ whole genome shotgun (WGS) entry which is preliminary data.</text>
</comment>
<dbReference type="AlphaFoldDB" id="A0A841Q431"/>
<dbReference type="EMBL" id="JACHGH010000004">
    <property type="protein sequence ID" value="MBB6453147.1"/>
    <property type="molecule type" value="Genomic_DNA"/>
</dbReference>
<gene>
    <name evidence="1" type="ORF">HNQ94_001595</name>
</gene>
<dbReference type="InterPro" id="IPR009078">
    <property type="entry name" value="Ferritin-like_SF"/>
</dbReference>
<reference evidence="1 2" key="1">
    <citation type="submission" date="2020-08" db="EMBL/GenBank/DDBJ databases">
        <title>Genomic Encyclopedia of Type Strains, Phase IV (KMG-IV): sequencing the most valuable type-strain genomes for metagenomic binning, comparative biology and taxonomic classification.</title>
        <authorList>
            <person name="Goeker M."/>
        </authorList>
    </citation>
    <scope>NUCLEOTIDE SEQUENCE [LARGE SCALE GENOMIC DNA]</scope>
    <source>
        <strain evidence="1 2">DSM 19612</strain>
    </source>
</reference>
<protein>
    <submittedName>
        <fullName evidence="1">Rubrerythrin</fullName>
    </submittedName>
</protein>
<dbReference type="RefSeq" id="WP_174495739.1">
    <property type="nucleotide sequence ID" value="NZ_CADDWK010000004.1"/>
</dbReference>
<dbReference type="Proteomes" id="UP000581688">
    <property type="component" value="Unassembled WGS sequence"/>
</dbReference>
<evidence type="ECO:0000313" key="2">
    <source>
        <dbReference type="Proteomes" id="UP000581688"/>
    </source>
</evidence>
<dbReference type="InterPro" id="IPR012347">
    <property type="entry name" value="Ferritin-like"/>
</dbReference>
<dbReference type="CDD" id="cd00657">
    <property type="entry name" value="Ferritin_like"/>
    <property type="match status" value="1"/>
</dbReference>
<dbReference type="Gene3D" id="1.20.1260.10">
    <property type="match status" value="1"/>
</dbReference>
<keyword evidence="2" id="KW-1185">Reference proteome</keyword>
<name>A0A841Q431_9BACI</name>
<proteinExistence type="predicted"/>
<evidence type="ECO:0000313" key="1">
    <source>
        <dbReference type="EMBL" id="MBB6453147.1"/>
    </source>
</evidence>
<dbReference type="SUPFAM" id="SSF47240">
    <property type="entry name" value="Ferritin-like"/>
    <property type="match status" value="1"/>
</dbReference>
<sequence>MYNHFYPWDNPVGYQQPIFLRASHGTQSFNIPYLPIYGDASMKTLLDNVYQSIVDEATAADFYARLVKQVPDTLHKEFVEHAYKDELEHLQAFSQLYTHLTGQQAQYQIQPVQFATYKEGILRALKDELEAAEFYRDVQLSSNDRLVKDTFFFAMVDELEHSTQFGVLYNTLK</sequence>